<dbReference type="EMBL" id="AZFV01000001">
    <property type="protein sequence ID" value="KRM18691.1"/>
    <property type="molecule type" value="Genomic_DNA"/>
</dbReference>
<dbReference type="Proteomes" id="UP000051302">
    <property type="component" value="Unassembled WGS sequence"/>
</dbReference>
<accession>A0A0R1WUF8</accession>
<name>A0A0R1WUF8_9LACO</name>
<comment type="caution">
    <text evidence="1">The sequence shown here is derived from an EMBL/GenBank/DDBJ whole genome shotgun (WGS) entry which is preliminary data.</text>
</comment>
<proteinExistence type="predicted"/>
<dbReference type="PATRIC" id="fig|1423774.3.peg.176"/>
<organism evidence="1 2">
    <name type="scientific">Companilactobacillus nantensis DSM 16982</name>
    <dbReference type="NCBI Taxonomy" id="1423774"/>
    <lineage>
        <taxon>Bacteria</taxon>
        <taxon>Bacillati</taxon>
        <taxon>Bacillota</taxon>
        <taxon>Bacilli</taxon>
        <taxon>Lactobacillales</taxon>
        <taxon>Lactobacillaceae</taxon>
        <taxon>Companilactobacillus</taxon>
    </lineage>
</organism>
<gene>
    <name evidence="1" type="ORF">FD31_GL000173</name>
</gene>
<dbReference type="AlphaFoldDB" id="A0A0R1WUF8"/>
<evidence type="ECO:0000313" key="2">
    <source>
        <dbReference type="Proteomes" id="UP000051302"/>
    </source>
</evidence>
<reference evidence="1 2" key="1">
    <citation type="journal article" date="2015" name="Genome Announc.">
        <title>Expanding the biotechnology potential of lactobacilli through comparative genomics of 213 strains and associated genera.</title>
        <authorList>
            <person name="Sun Z."/>
            <person name="Harris H.M."/>
            <person name="McCann A."/>
            <person name="Guo C."/>
            <person name="Argimon S."/>
            <person name="Zhang W."/>
            <person name="Yang X."/>
            <person name="Jeffery I.B."/>
            <person name="Cooney J.C."/>
            <person name="Kagawa T.F."/>
            <person name="Liu W."/>
            <person name="Song Y."/>
            <person name="Salvetti E."/>
            <person name="Wrobel A."/>
            <person name="Rasinkangas P."/>
            <person name="Parkhill J."/>
            <person name="Rea M.C."/>
            <person name="O'Sullivan O."/>
            <person name="Ritari J."/>
            <person name="Douillard F.P."/>
            <person name="Paul Ross R."/>
            <person name="Yang R."/>
            <person name="Briner A.E."/>
            <person name="Felis G.E."/>
            <person name="de Vos W.M."/>
            <person name="Barrangou R."/>
            <person name="Klaenhammer T.R."/>
            <person name="Caufield P.W."/>
            <person name="Cui Y."/>
            <person name="Zhang H."/>
            <person name="O'Toole P.W."/>
        </authorList>
    </citation>
    <scope>NUCLEOTIDE SEQUENCE [LARGE SCALE GENOMIC DNA]</scope>
    <source>
        <strain evidence="1 2">DSM 16982</strain>
    </source>
</reference>
<keyword evidence="2" id="KW-1185">Reference proteome</keyword>
<evidence type="ECO:0000313" key="1">
    <source>
        <dbReference type="EMBL" id="KRM18691.1"/>
    </source>
</evidence>
<protein>
    <submittedName>
        <fullName evidence="1">Uncharacterized protein</fullName>
    </submittedName>
</protein>
<sequence length="88" mass="10145">MDKKVKLEQLNGKLVLPVPFKEDQVGQEYSVAENVDGTIIYTPINKKHVNIFESEEFKNHDFQADLKNPELMELKPVGKERLFDDGNI</sequence>
<dbReference type="RefSeq" id="WP_057890864.1">
    <property type="nucleotide sequence ID" value="NZ_AZFV01000001.1"/>
</dbReference>